<dbReference type="PROSITE" id="PS50172">
    <property type="entry name" value="BRCT"/>
    <property type="match status" value="2"/>
</dbReference>
<dbReference type="FunFam" id="3.40.50.10190:FF:000146">
    <property type="entry name" value="BRCT domain protein (Eurofung)"/>
    <property type="match status" value="1"/>
</dbReference>
<dbReference type="eggNOG" id="KOG1929">
    <property type="taxonomic scope" value="Eukaryota"/>
</dbReference>
<dbReference type="GO" id="GO:0006270">
    <property type="term" value="P:DNA replication initiation"/>
    <property type="evidence" value="ECO:0007669"/>
    <property type="project" value="TreeGrafter"/>
</dbReference>
<organism evidence="3 4">
    <name type="scientific">Caenorhabditis tropicalis</name>
    <dbReference type="NCBI Taxonomy" id="1561998"/>
    <lineage>
        <taxon>Eukaryota</taxon>
        <taxon>Metazoa</taxon>
        <taxon>Ecdysozoa</taxon>
        <taxon>Nematoda</taxon>
        <taxon>Chromadorea</taxon>
        <taxon>Rhabditida</taxon>
        <taxon>Rhabditina</taxon>
        <taxon>Rhabditomorpha</taxon>
        <taxon>Rhabditoidea</taxon>
        <taxon>Rhabditidae</taxon>
        <taxon>Peloderinae</taxon>
        <taxon>Caenorhabditis</taxon>
    </lineage>
</organism>
<dbReference type="Proteomes" id="UP000095282">
    <property type="component" value="Unplaced"/>
</dbReference>
<protein>
    <submittedName>
        <fullName evidence="4">BRCT domain-containing protein</fullName>
    </submittedName>
</protein>
<dbReference type="Gene3D" id="3.40.50.10190">
    <property type="entry name" value="BRCT domain"/>
    <property type="match status" value="4"/>
</dbReference>
<dbReference type="AlphaFoldDB" id="A0A1I7T8P4"/>
<name>A0A1I7T8P4_9PELO</name>
<dbReference type="PANTHER" id="PTHR13561:SF20">
    <property type="entry name" value="DNA TOPOISOMERASE 2-BINDING PROTEIN 1"/>
    <property type="match status" value="1"/>
</dbReference>
<evidence type="ECO:0000313" key="3">
    <source>
        <dbReference type="Proteomes" id="UP000095282"/>
    </source>
</evidence>
<feature type="domain" description="BRCT" evidence="2">
    <location>
        <begin position="139"/>
        <end position="224"/>
    </location>
</feature>
<dbReference type="InterPro" id="IPR001357">
    <property type="entry name" value="BRCT_dom"/>
</dbReference>
<dbReference type="CDD" id="cd17738">
    <property type="entry name" value="BRCT_TopBP1_rpt7"/>
    <property type="match status" value="1"/>
</dbReference>
<keyword evidence="1" id="KW-0677">Repeat</keyword>
<feature type="domain" description="BRCT" evidence="2">
    <location>
        <begin position="413"/>
        <end position="494"/>
    </location>
</feature>
<dbReference type="STRING" id="1561998.A0A1I7T8P4"/>
<dbReference type="WBParaSite" id="Csp11.Scaffold547.g3511.t1">
    <property type="protein sequence ID" value="Csp11.Scaffold547.g3511.t1"/>
    <property type="gene ID" value="Csp11.Scaffold547.g3511"/>
</dbReference>
<keyword evidence="3" id="KW-1185">Reference proteome</keyword>
<dbReference type="SMART" id="SM00292">
    <property type="entry name" value="BRCT"/>
    <property type="match status" value="3"/>
</dbReference>
<sequence>MIPAESYLWNELAVDSLISPTSSPPNGVPFNATVPSKSQDSSLLEVTVTSRIFENHSYCVHHTLGESNVAMISKHIYDNGGTLEQNPKNAEYVVFGSCALMNELIAYDTVVTDLYIDSCLGHRQFLQLLHPLFVPLPQPPFPIFDRHRFVLRSDNQMIQNYVKNIIEENGGIVVNNMDSKSYKIMLSAGSIQDEKKHRDRIVDFSWVIASMSQCRLQPTEDHLYKENSKPLENFQREDDVWIKSTTRERDSTEDIEVEVEERHRVPDRPVDTSYYRAGNVSSPYENPYFPDLRKPYKMNLNLDGIDEYINNMDSPSRETQESLTTSRVGSILRKAVANTGRQESVDKENGPSTCDILQSRVATAENRRTVSSTPVLVRDVDRPMKYMPMDESFADQNQEHEELNRQYAMHPHFLLSVSSMNREKSQELREAIKQLGGRIENDFNRDVTHLISSNMLRSPKVLSSIAAGKWCLTPEYVISSAEAGRWLNEKPFEWCPTMLKQISDHDLPKDGESRKILEKLVSVCSLWRIRVSEMPITCSVRMESRYNGAFSDWCCVIHHDDRKTQQISSILEAGGATVYSVADYIEITTLTPNKVLASKEFKWNPQSARMLKDDHILIYVFDVIYEYLVDKDNFDFSKFLHPVYQKV</sequence>
<evidence type="ECO:0000259" key="2">
    <source>
        <dbReference type="PROSITE" id="PS50172"/>
    </source>
</evidence>
<dbReference type="Pfam" id="PF16589">
    <property type="entry name" value="BRCT_2"/>
    <property type="match status" value="1"/>
</dbReference>
<dbReference type="SUPFAM" id="SSF52113">
    <property type="entry name" value="BRCT domain"/>
    <property type="match status" value="2"/>
</dbReference>
<evidence type="ECO:0000313" key="4">
    <source>
        <dbReference type="WBParaSite" id="Csp11.Scaffold547.g3511.t1"/>
    </source>
</evidence>
<dbReference type="InterPro" id="IPR036420">
    <property type="entry name" value="BRCT_dom_sf"/>
</dbReference>
<dbReference type="FunFam" id="3.40.50.10190:FF:000173">
    <property type="entry name" value="Protein CBR-MUS-101"/>
    <property type="match status" value="1"/>
</dbReference>
<accession>A0A1I7T8P4</accession>
<proteinExistence type="predicted"/>
<reference evidence="4" key="1">
    <citation type="submission" date="2016-11" db="UniProtKB">
        <authorList>
            <consortium name="WormBaseParasite"/>
        </authorList>
    </citation>
    <scope>IDENTIFICATION</scope>
</reference>
<dbReference type="GO" id="GO:0033314">
    <property type="term" value="P:mitotic DNA replication checkpoint signaling"/>
    <property type="evidence" value="ECO:0007669"/>
    <property type="project" value="TreeGrafter"/>
</dbReference>
<dbReference type="GO" id="GO:0007095">
    <property type="term" value="P:mitotic G2 DNA damage checkpoint signaling"/>
    <property type="evidence" value="ECO:0007669"/>
    <property type="project" value="TreeGrafter"/>
</dbReference>
<dbReference type="PANTHER" id="PTHR13561">
    <property type="entry name" value="DNA REPLICATION REGULATOR DPB11-RELATED"/>
    <property type="match status" value="1"/>
</dbReference>
<dbReference type="Pfam" id="PF00533">
    <property type="entry name" value="BRCT"/>
    <property type="match status" value="1"/>
</dbReference>
<evidence type="ECO:0000256" key="1">
    <source>
        <dbReference type="ARBA" id="ARBA00022737"/>
    </source>
</evidence>